<dbReference type="AlphaFoldDB" id="A0A6H5GDS8"/>
<name>A0A6H5GDS8_9HEMI</name>
<protein>
    <submittedName>
        <fullName evidence="1">Uncharacterized protein</fullName>
    </submittedName>
</protein>
<proteinExistence type="predicted"/>
<dbReference type="EMBL" id="CADCXU010010370">
    <property type="protein sequence ID" value="CAB0001072.1"/>
    <property type="molecule type" value="Genomic_DNA"/>
</dbReference>
<evidence type="ECO:0000313" key="1">
    <source>
        <dbReference type="EMBL" id="CAB0001070.1"/>
    </source>
</evidence>
<dbReference type="Proteomes" id="UP000479000">
    <property type="component" value="Unassembled WGS sequence"/>
</dbReference>
<gene>
    <name evidence="1" type="ORF">NTEN_LOCUS6857</name>
    <name evidence="2" type="ORF">NTEN_LOCUS6859</name>
</gene>
<evidence type="ECO:0000313" key="2">
    <source>
        <dbReference type="EMBL" id="CAB0001072.1"/>
    </source>
</evidence>
<sequence>MTYLFEANTSSWRKMFLNSILDIKPLKNWTFLCTIQTVAEAFEQQLNYSSNWRTLQTPNTSNRLTGISRIDREGLLGAGKTTRRGGGRSGDAWSLTGPLFFLYEAQAQIEPARRCRGASPPPSRDGLSVKWGPARFHTAALRSQTRNFSLFHTHRQIGDRQ</sequence>
<keyword evidence="3" id="KW-1185">Reference proteome</keyword>
<accession>A0A6H5GDS8</accession>
<reference evidence="1 3" key="1">
    <citation type="submission" date="2020-02" db="EMBL/GenBank/DDBJ databases">
        <authorList>
            <person name="Ferguson B K."/>
        </authorList>
    </citation>
    <scope>NUCLEOTIDE SEQUENCE [LARGE SCALE GENOMIC DNA]</scope>
</reference>
<organism evidence="1 3">
    <name type="scientific">Nesidiocoris tenuis</name>
    <dbReference type="NCBI Taxonomy" id="355587"/>
    <lineage>
        <taxon>Eukaryota</taxon>
        <taxon>Metazoa</taxon>
        <taxon>Ecdysozoa</taxon>
        <taxon>Arthropoda</taxon>
        <taxon>Hexapoda</taxon>
        <taxon>Insecta</taxon>
        <taxon>Pterygota</taxon>
        <taxon>Neoptera</taxon>
        <taxon>Paraneoptera</taxon>
        <taxon>Hemiptera</taxon>
        <taxon>Heteroptera</taxon>
        <taxon>Panheteroptera</taxon>
        <taxon>Cimicomorpha</taxon>
        <taxon>Miridae</taxon>
        <taxon>Dicyphina</taxon>
        <taxon>Nesidiocoris</taxon>
    </lineage>
</organism>
<evidence type="ECO:0000313" key="3">
    <source>
        <dbReference type="Proteomes" id="UP000479000"/>
    </source>
</evidence>
<dbReference type="EMBL" id="CADCXU010010368">
    <property type="protein sequence ID" value="CAB0001070.1"/>
    <property type="molecule type" value="Genomic_DNA"/>
</dbReference>